<evidence type="ECO:0000259" key="1">
    <source>
        <dbReference type="Pfam" id="PF07995"/>
    </source>
</evidence>
<feature type="domain" description="Glucose/Sorbosone dehydrogenase" evidence="1">
    <location>
        <begin position="1"/>
        <end position="131"/>
    </location>
</feature>
<name>A0A0M7BHW2_9RHOB</name>
<dbReference type="InterPro" id="IPR012938">
    <property type="entry name" value="Glc/Sorbosone_DH"/>
</dbReference>
<dbReference type="Proteomes" id="UP000049455">
    <property type="component" value="Unassembled WGS sequence"/>
</dbReference>
<dbReference type="SUPFAM" id="SSF50952">
    <property type="entry name" value="Soluble quinoprotein glucose dehydrogenase"/>
    <property type="match status" value="1"/>
</dbReference>
<proteinExistence type="predicted"/>
<dbReference type="InterPro" id="IPR011042">
    <property type="entry name" value="6-blade_b-propeller_TolB-like"/>
</dbReference>
<reference evidence="2 3" key="1">
    <citation type="submission" date="2015-09" db="EMBL/GenBank/DDBJ databases">
        <authorList>
            <person name="Jackson K.R."/>
            <person name="Lunt B.L."/>
            <person name="Fisher J.N.B."/>
            <person name="Gardner A.V."/>
            <person name="Bailey M.E."/>
            <person name="Deus L.M."/>
            <person name="Earl A.S."/>
            <person name="Gibby P.D."/>
            <person name="Hartmann K.A."/>
            <person name="Liu J.E."/>
            <person name="Manci A.M."/>
            <person name="Nielsen D.A."/>
            <person name="Solomon M.B."/>
            <person name="Breakwell D.P."/>
            <person name="Burnett S.H."/>
            <person name="Grose J.H."/>
        </authorList>
    </citation>
    <scope>NUCLEOTIDE SEQUENCE [LARGE SCALE GENOMIC DNA]</scope>
    <source>
        <strain evidence="2 3">CECT 7799</strain>
    </source>
</reference>
<gene>
    <name evidence="2" type="primary">yliI_3</name>
    <name evidence="2" type="ORF">JSE7799_03716</name>
</gene>
<accession>A0A0M7BHW2</accession>
<keyword evidence="2" id="KW-0560">Oxidoreductase</keyword>
<keyword evidence="3" id="KW-1185">Reference proteome</keyword>
<protein>
    <submittedName>
        <fullName evidence="2">Soluble aldose sugar dehydrogenase YliI</fullName>
        <ecNumber evidence="2">1.1.5.-</ecNumber>
    </submittedName>
</protein>
<dbReference type="AlphaFoldDB" id="A0A0M7BHW2"/>
<dbReference type="Pfam" id="PF07995">
    <property type="entry name" value="GSDH"/>
    <property type="match status" value="1"/>
</dbReference>
<dbReference type="Gene3D" id="2.120.10.30">
    <property type="entry name" value="TolB, C-terminal domain"/>
    <property type="match status" value="1"/>
</dbReference>
<sequence>MGPLYGDEINVPLPGRNYGWPVVSNGENYNGVPIPHHETDTEAFARPLFYWRPAISPSGMAFYEGETFPDWQGDALIGALSAEALVRVSFDGETVDGEEQIKLYRRVRDVIPARDGAILLLTDYEDGKLLRLSPVEAE</sequence>
<evidence type="ECO:0000313" key="3">
    <source>
        <dbReference type="Proteomes" id="UP000049455"/>
    </source>
</evidence>
<dbReference type="STRING" id="313367.JSE7799_03716"/>
<dbReference type="GO" id="GO:0016491">
    <property type="term" value="F:oxidoreductase activity"/>
    <property type="evidence" value="ECO:0007669"/>
    <property type="project" value="UniProtKB-KW"/>
</dbReference>
<organism evidence="2 3">
    <name type="scientific">Jannaschia seosinensis</name>
    <dbReference type="NCBI Taxonomy" id="313367"/>
    <lineage>
        <taxon>Bacteria</taxon>
        <taxon>Pseudomonadati</taxon>
        <taxon>Pseudomonadota</taxon>
        <taxon>Alphaproteobacteria</taxon>
        <taxon>Rhodobacterales</taxon>
        <taxon>Roseobacteraceae</taxon>
        <taxon>Jannaschia</taxon>
    </lineage>
</organism>
<evidence type="ECO:0000313" key="2">
    <source>
        <dbReference type="EMBL" id="CUH40975.1"/>
    </source>
</evidence>
<dbReference type="EC" id="1.1.5.-" evidence="2"/>
<dbReference type="EMBL" id="CYPR01000244">
    <property type="protein sequence ID" value="CUH40975.1"/>
    <property type="molecule type" value="Genomic_DNA"/>
</dbReference>
<dbReference type="InterPro" id="IPR011041">
    <property type="entry name" value="Quinoprot_gluc/sorb_DH_b-prop"/>
</dbReference>